<dbReference type="EMBL" id="RSDZ01000019">
    <property type="protein sequence ID" value="RXG49112.1"/>
    <property type="molecule type" value="Genomic_DNA"/>
</dbReference>
<name>A0A444S6T2_VERDA</name>
<sequence length="216" mass="23771">MATPTHPTTSHEERTAEEPRDAEIHSVIVDDITEINLSVRLFRLKTVNGLPLTFLPGQWLDTFVPGIPKAGGFTITSPPHLAYSPVPYVELAIQRSPTNPPAAWLFQPTAQVLGRTLQVRVGGAFVWPPPRMEHASVQNILFVAGGVGINPLMSIVSHLTSGPNPPPFTVEFMYATKIPSEAWDNGNLRLDNILFMTRLLKLFSEGSITGEWQSKI</sequence>
<feature type="compositionally biased region" description="Basic and acidic residues" evidence="3">
    <location>
        <begin position="9"/>
        <end position="22"/>
    </location>
</feature>
<dbReference type="InterPro" id="IPR052128">
    <property type="entry name" value="Oxidoreductase_NAD-binding"/>
</dbReference>
<feature type="domain" description="FAD-binding FR-type" evidence="4">
    <location>
        <begin position="22"/>
        <end position="130"/>
    </location>
</feature>
<accession>A0A444S6T2</accession>
<proteinExistence type="predicted"/>
<dbReference type="CDD" id="cd00322">
    <property type="entry name" value="FNR_like"/>
    <property type="match status" value="1"/>
</dbReference>
<dbReference type="PANTHER" id="PTHR46505:SF1">
    <property type="entry name" value="OXIDOREDUCTASE NAD-BINDING DOMAIN-CONTAINING PROTEIN 1"/>
    <property type="match status" value="1"/>
</dbReference>
<dbReference type="GO" id="GO:0016491">
    <property type="term" value="F:oxidoreductase activity"/>
    <property type="evidence" value="ECO:0007669"/>
    <property type="project" value="UniProtKB-KW"/>
</dbReference>
<evidence type="ECO:0000259" key="4">
    <source>
        <dbReference type="PROSITE" id="PS51384"/>
    </source>
</evidence>
<dbReference type="SUPFAM" id="SSF63380">
    <property type="entry name" value="Riboflavin synthase domain-like"/>
    <property type="match status" value="1"/>
</dbReference>
<organism evidence="5 6">
    <name type="scientific">Verticillium dahliae</name>
    <name type="common">Verticillium wilt</name>
    <dbReference type="NCBI Taxonomy" id="27337"/>
    <lineage>
        <taxon>Eukaryota</taxon>
        <taxon>Fungi</taxon>
        <taxon>Dikarya</taxon>
        <taxon>Ascomycota</taxon>
        <taxon>Pezizomycotina</taxon>
        <taxon>Sordariomycetes</taxon>
        <taxon>Hypocreomycetidae</taxon>
        <taxon>Glomerellales</taxon>
        <taxon>Plectosphaerellaceae</taxon>
        <taxon>Verticillium</taxon>
    </lineage>
</organism>
<dbReference type="InterPro" id="IPR039261">
    <property type="entry name" value="FNR_nucleotide-bd"/>
</dbReference>
<protein>
    <recommendedName>
        <fullName evidence="4">FAD-binding FR-type domain-containing protein</fullName>
    </recommendedName>
</protein>
<dbReference type="InterPro" id="IPR017938">
    <property type="entry name" value="Riboflavin_synthase-like_b-brl"/>
</dbReference>
<keyword evidence="1" id="KW-0560">Oxidoreductase</keyword>
<dbReference type="InterPro" id="IPR017927">
    <property type="entry name" value="FAD-bd_FR_type"/>
</dbReference>
<comment type="caution">
    <text evidence="5">The sequence shown here is derived from an EMBL/GenBank/DDBJ whole genome shotgun (WGS) entry which is preliminary data.</text>
</comment>
<keyword evidence="2" id="KW-0520">NAD</keyword>
<dbReference type="PANTHER" id="PTHR46505">
    <property type="entry name" value="OXIDOREDUCTASE NAD-BINDING DOMAIN-CONTAINING PROTEIN 1"/>
    <property type="match status" value="1"/>
</dbReference>
<evidence type="ECO:0000313" key="6">
    <source>
        <dbReference type="Proteomes" id="UP000288725"/>
    </source>
</evidence>
<dbReference type="Gene3D" id="2.40.30.10">
    <property type="entry name" value="Translation factors"/>
    <property type="match status" value="1"/>
</dbReference>
<dbReference type="SUPFAM" id="SSF52343">
    <property type="entry name" value="Ferredoxin reductase-like, C-terminal NADP-linked domain"/>
    <property type="match status" value="1"/>
</dbReference>
<evidence type="ECO:0000256" key="1">
    <source>
        <dbReference type="ARBA" id="ARBA00023002"/>
    </source>
</evidence>
<evidence type="ECO:0000256" key="2">
    <source>
        <dbReference type="ARBA" id="ARBA00023027"/>
    </source>
</evidence>
<dbReference type="AlphaFoldDB" id="A0A444S6T2"/>
<dbReference type="Gene3D" id="3.40.50.80">
    <property type="entry name" value="Nucleotide-binding domain of ferredoxin-NADP reductase (FNR) module"/>
    <property type="match status" value="1"/>
</dbReference>
<evidence type="ECO:0000256" key="3">
    <source>
        <dbReference type="SAM" id="MobiDB-lite"/>
    </source>
</evidence>
<evidence type="ECO:0000313" key="5">
    <source>
        <dbReference type="EMBL" id="RXG49112.1"/>
    </source>
</evidence>
<feature type="region of interest" description="Disordered" evidence="3">
    <location>
        <begin position="1"/>
        <end position="22"/>
    </location>
</feature>
<gene>
    <name evidence="5" type="ORF">VDGE_30645</name>
</gene>
<dbReference type="PROSITE" id="PS51384">
    <property type="entry name" value="FAD_FR"/>
    <property type="match status" value="1"/>
</dbReference>
<reference evidence="5 6" key="1">
    <citation type="submission" date="2018-12" db="EMBL/GenBank/DDBJ databases">
        <title>Genome of Verticillium dahliae isolate Getta Getta.</title>
        <authorList>
            <person name="Gardiner D.M."/>
        </authorList>
    </citation>
    <scope>NUCLEOTIDE SEQUENCE [LARGE SCALE GENOMIC DNA]</scope>
    <source>
        <strain evidence="5 6">Getta Getta</strain>
    </source>
</reference>
<dbReference type="Proteomes" id="UP000288725">
    <property type="component" value="Chromosome 3"/>
</dbReference>
<dbReference type="GO" id="GO:0005739">
    <property type="term" value="C:mitochondrion"/>
    <property type="evidence" value="ECO:0007669"/>
    <property type="project" value="TreeGrafter"/>
</dbReference>